<proteinExistence type="predicted"/>
<dbReference type="InterPro" id="IPR036415">
    <property type="entry name" value="Lamin_tail_dom_sf"/>
</dbReference>
<dbReference type="Pfam" id="PF00932">
    <property type="entry name" value="LTD"/>
    <property type="match status" value="1"/>
</dbReference>
<sequence length="185" mass="18507">MKNGALIPALICASLTPMAPVPATPGVVISEAAPAGPGGATDEYLELRNPTASTADVSGWRLAVCSAPGLTTVIATLPPGTSLAPGARRLLAGPGFRPRRAYAGGQMPDLRYGADVSTRGGWLLTDASGVIVDGLGLGPGLDCTEGEPAPACAWASGEADERDGLGPDSDRNAVDFRCARATPGG</sequence>
<evidence type="ECO:0000259" key="2">
    <source>
        <dbReference type="PROSITE" id="PS51841"/>
    </source>
</evidence>
<evidence type="ECO:0000313" key="4">
    <source>
        <dbReference type="Proteomes" id="UP001165079"/>
    </source>
</evidence>
<dbReference type="Proteomes" id="UP001165079">
    <property type="component" value="Unassembled WGS sequence"/>
</dbReference>
<evidence type="ECO:0000256" key="1">
    <source>
        <dbReference type="SAM" id="SignalP"/>
    </source>
</evidence>
<feature type="domain" description="LTD" evidence="2">
    <location>
        <begin position="14"/>
        <end position="139"/>
    </location>
</feature>
<keyword evidence="1" id="KW-0732">Signal</keyword>
<gene>
    <name evidence="3" type="ORF">Afil01_67450</name>
</gene>
<reference evidence="3" key="1">
    <citation type="submission" date="2023-03" db="EMBL/GenBank/DDBJ databases">
        <title>Actinorhabdospora filicis NBRC 111898.</title>
        <authorList>
            <person name="Ichikawa N."/>
            <person name="Sato H."/>
            <person name="Tonouchi N."/>
        </authorList>
    </citation>
    <scope>NUCLEOTIDE SEQUENCE</scope>
    <source>
        <strain evidence="3">NBRC 111898</strain>
    </source>
</reference>
<keyword evidence="4" id="KW-1185">Reference proteome</keyword>
<dbReference type="AlphaFoldDB" id="A0A9W6WDB2"/>
<accession>A0A9W6WDB2</accession>
<dbReference type="PROSITE" id="PS51841">
    <property type="entry name" value="LTD"/>
    <property type="match status" value="1"/>
</dbReference>
<evidence type="ECO:0000313" key="3">
    <source>
        <dbReference type="EMBL" id="GLZ81938.1"/>
    </source>
</evidence>
<dbReference type="SUPFAM" id="SSF74853">
    <property type="entry name" value="Lamin A/C globular tail domain"/>
    <property type="match status" value="1"/>
</dbReference>
<protein>
    <recommendedName>
        <fullName evidence="2">LTD domain-containing protein</fullName>
    </recommendedName>
</protein>
<organism evidence="3 4">
    <name type="scientific">Actinorhabdospora filicis</name>
    <dbReference type="NCBI Taxonomy" id="1785913"/>
    <lineage>
        <taxon>Bacteria</taxon>
        <taxon>Bacillati</taxon>
        <taxon>Actinomycetota</taxon>
        <taxon>Actinomycetes</taxon>
        <taxon>Micromonosporales</taxon>
        <taxon>Micromonosporaceae</taxon>
        <taxon>Actinorhabdospora</taxon>
    </lineage>
</organism>
<dbReference type="InterPro" id="IPR001322">
    <property type="entry name" value="Lamin_tail_dom"/>
</dbReference>
<feature type="signal peptide" evidence="1">
    <location>
        <begin position="1"/>
        <end position="19"/>
    </location>
</feature>
<dbReference type="EMBL" id="BSTX01000008">
    <property type="protein sequence ID" value="GLZ81938.1"/>
    <property type="molecule type" value="Genomic_DNA"/>
</dbReference>
<comment type="caution">
    <text evidence="3">The sequence shown here is derived from an EMBL/GenBank/DDBJ whole genome shotgun (WGS) entry which is preliminary data.</text>
</comment>
<dbReference type="RefSeq" id="WP_285667508.1">
    <property type="nucleotide sequence ID" value="NZ_BSTX01000008.1"/>
</dbReference>
<name>A0A9W6WDB2_9ACTN</name>
<feature type="chain" id="PRO_5040754463" description="LTD domain-containing protein" evidence="1">
    <location>
        <begin position="20"/>
        <end position="185"/>
    </location>
</feature>